<dbReference type="GO" id="GO:0006281">
    <property type="term" value="P:DNA repair"/>
    <property type="evidence" value="ECO:0007669"/>
    <property type="project" value="UniProtKB-KW"/>
</dbReference>
<keyword evidence="1" id="KW-0547">Nucleotide-binding</keyword>
<keyword evidence="1" id="KW-0227">DNA damage</keyword>
<keyword evidence="4" id="KW-1185">Reference proteome</keyword>
<dbReference type="Gene3D" id="3.40.50.300">
    <property type="entry name" value="P-loop containing nucleotide triphosphate hydrolases"/>
    <property type="match status" value="1"/>
</dbReference>
<gene>
    <name evidence="3" type="ORF">MGAL_10B003687</name>
</gene>
<organism evidence="3 4">
    <name type="scientific">Mytilus galloprovincialis</name>
    <name type="common">Mediterranean mussel</name>
    <dbReference type="NCBI Taxonomy" id="29158"/>
    <lineage>
        <taxon>Eukaryota</taxon>
        <taxon>Metazoa</taxon>
        <taxon>Spiralia</taxon>
        <taxon>Lophotrochozoa</taxon>
        <taxon>Mollusca</taxon>
        <taxon>Bivalvia</taxon>
        <taxon>Autobranchia</taxon>
        <taxon>Pteriomorphia</taxon>
        <taxon>Mytilida</taxon>
        <taxon>Mytiloidea</taxon>
        <taxon>Mytilidae</taxon>
        <taxon>Mytilinae</taxon>
        <taxon>Mytilus</taxon>
    </lineage>
</organism>
<reference evidence="3" key="1">
    <citation type="submission" date="2018-11" db="EMBL/GenBank/DDBJ databases">
        <authorList>
            <person name="Alioto T."/>
            <person name="Alioto T."/>
        </authorList>
    </citation>
    <scope>NUCLEOTIDE SEQUENCE</scope>
</reference>
<accession>A0A8B6HM15</accession>
<sequence>MIYSGIFLLTDYCPNFVKADVERANNAAQNGLVDDESDDDNSEFENMSQPEWIEVIKPNAEFTDNSEFKFDDGGPDYNWSVTNYNYPADLGVKFIENLKIEETISVDELSFNTDINISSLNEDQMFAFNLVMKALFDFQNNPVNFTPLRLIVGGSAGCGKTYLIKCLVKAVKCFFNTNKCVQVLCPTGNSANLIDGVTIHSFLKIPTTYKSKEMKAPDGSTGEILQKNCEGLKVLIVDERSLIGCTTLGWMEYMCRCAVQKGLNASQSWGGLPVVIFLGDDVQLPPVLDTPVYKANSKSPAGMHGALVWKEFNEAVLLKTVVRQAEDQSYFKNVLGALREYKLTQDHATWLQKFQWGDLLKSHGQSFIDDMDENSLFVFPTHNEEWLHNKTKILKANERNPIAKVDAISHGSHAKGVSSENAKGLLPTVYLCIGCKVMLTTNLHVKFGLFNGSTGTVVEIIYPEGKTPKDCQPVCVMVKFQKYTGPPFVNHDVKIVPITPIKRKIDCFCYSCSITQIPLRLGWGTTIHRCQGMTIGEGESSRYIVINPGTQSLNHLPLELYL</sequence>
<evidence type="ECO:0000259" key="2">
    <source>
        <dbReference type="Pfam" id="PF05970"/>
    </source>
</evidence>
<keyword evidence="1" id="KW-0233">DNA recombination</keyword>
<dbReference type="PANTHER" id="PTHR47642">
    <property type="entry name" value="ATP-DEPENDENT DNA HELICASE"/>
    <property type="match status" value="1"/>
</dbReference>
<comment type="caution">
    <text evidence="3">The sequence shown here is derived from an EMBL/GenBank/DDBJ whole genome shotgun (WGS) entry which is preliminary data.</text>
</comment>
<keyword evidence="1" id="KW-0378">Hydrolase</keyword>
<dbReference type="InterPro" id="IPR027417">
    <property type="entry name" value="P-loop_NTPase"/>
</dbReference>
<dbReference type="Pfam" id="PF05970">
    <property type="entry name" value="PIF1"/>
    <property type="match status" value="1"/>
</dbReference>
<keyword evidence="1" id="KW-0067">ATP-binding</keyword>
<dbReference type="OrthoDB" id="6134894at2759"/>
<dbReference type="EMBL" id="UYJE01010286">
    <property type="protein sequence ID" value="VDI81682.1"/>
    <property type="molecule type" value="Genomic_DNA"/>
</dbReference>
<name>A0A8B6HM15_MYTGA</name>
<comment type="catalytic activity">
    <reaction evidence="1">
        <text>ATP + H2O = ADP + phosphate + H(+)</text>
        <dbReference type="Rhea" id="RHEA:13065"/>
        <dbReference type="ChEBI" id="CHEBI:15377"/>
        <dbReference type="ChEBI" id="CHEBI:15378"/>
        <dbReference type="ChEBI" id="CHEBI:30616"/>
        <dbReference type="ChEBI" id="CHEBI:43474"/>
        <dbReference type="ChEBI" id="CHEBI:456216"/>
        <dbReference type="EC" id="5.6.2.3"/>
    </reaction>
</comment>
<comment type="cofactor">
    <cofactor evidence="1">
        <name>Mg(2+)</name>
        <dbReference type="ChEBI" id="CHEBI:18420"/>
    </cofactor>
</comment>
<dbReference type="AlphaFoldDB" id="A0A8B6HM15"/>
<comment type="similarity">
    <text evidence="1">Belongs to the helicase family.</text>
</comment>
<dbReference type="InterPro" id="IPR010285">
    <property type="entry name" value="DNA_helicase_pif1-like_DEAD"/>
</dbReference>
<dbReference type="Proteomes" id="UP000596742">
    <property type="component" value="Unassembled WGS sequence"/>
</dbReference>
<dbReference type="GO" id="GO:0006310">
    <property type="term" value="P:DNA recombination"/>
    <property type="evidence" value="ECO:0007669"/>
    <property type="project" value="UniProtKB-KW"/>
</dbReference>
<evidence type="ECO:0000313" key="3">
    <source>
        <dbReference type="EMBL" id="VDI81682.1"/>
    </source>
</evidence>
<keyword evidence="1" id="KW-0347">Helicase</keyword>
<dbReference type="SUPFAM" id="SSF52540">
    <property type="entry name" value="P-loop containing nucleoside triphosphate hydrolases"/>
    <property type="match status" value="2"/>
</dbReference>
<protein>
    <recommendedName>
        <fullName evidence="1">ATP-dependent DNA helicase</fullName>
        <ecNumber evidence="1">5.6.2.3</ecNumber>
    </recommendedName>
</protein>
<keyword evidence="1" id="KW-0234">DNA repair</keyword>
<evidence type="ECO:0000256" key="1">
    <source>
        <dbReference type="RuleBase" id="RU363044"/>
    </source>
</evidence>
<dbReference type="GO" id="GO:0043139">
    <property type="term" value="F:5'-3' DNA helicase activity"/>
    <property type="evidence" value="ECO:0007669"/>
    <property type="project" value="UniProtKB-EC"/>
</dbReference>
<feature type="domain" description="DNA helicase Pif1-like DEAD-box helicase" evidence="2">
    <location>
        <begin position="120"/>
        <end position="358"/>
    </location>
</feature>
<dbReference type="EC" id="5.6.2.3" evidence="1"/>
<proteinExistence type="inferred from homology"/>
<dbReference type="GO" id="GO:0005524">
    <property type="term" value="F:ATP binding"/>
    <property type="evidence" value="ECO:0007669"/>
    <property type="project" value="UniProtKB-KW"/>
</dbReference>
<dbReference type="GO" id="GO:0000723">
    <property type="term" value="P:telomere maintenance"/>
    <property type="evidence" value="ECO:0007669"/>
    <property type="project" value="InterPro"/>
</dbReference>
<evidence type="ECO:0000313" key="4">
    <source>
        <dbReference type="Proteomes" id="UP000596742"/>
    </source>
</evidence>
<dbReference type="InterPro" id="IPR051055">
    <property type="entry name" value="PIF1_helicase"/>
</dbReference>
<dbReference type="GO" id="GO:0016787">
    <property type="term" value="F:hydrolase activity"/>
    <property type="evidence" value="ECO:0007669"/>
    <property type="project" value="UniProtKB-KW"/>
</dbReference>